<dbReference type="Gene3D" id="3.30.540.10">
    <property type="entry name" value="Fructose-1,6-Bisphosphatase, subunit A, domain 1"/>
    <property type="match status" value="1"/>
</dbReference>
<feature type="binding site" evidence="5">
    <location>
        <position position="95"/>
    </location>
    <ligand>
        <name>Mg(2+)</name>
        <dbReference type="ChEBI" id="CHEBI:18420"/>
        <label>1</label>
        <note>catalytic</note>
    </ligand>
</feature>
<keyword evidence="2 5" id="KW-0479">Metal-binding</keyword>
<dbReference type="GO" id="GO:0006020">
    <property type="term" value="P:inositol metabolic process"/>
    <property type="evidence" value="ECO:0007669"/>
    <property type="project" value="TreeGrafter"/>
</dbReference>
<name>A0A840ANU5_9HYPH</name>
<dbReference type="PANTHER" id="PTHR20854">
    <property type="entry name" value="INOSITOL MONOPHOSPHATASE"/>
    <property type="match status" value="1"/>
</dbReference>
<comment type="caution">
    <text evidence="6">The sequence shown here is derived from an EMBL/GenBank/DDBJ whole genome shotgun (WGS) entry which is preliminary data.</text>
</comment>
<dbReference type="InterPro" id="IPR020583">
    <property type="entry name" value="Inositol_monoP_metal-BS"/>
</dbReference>
<evidence type="ECO:0000313" key="6">
    <source>
        <dbReference type="EMBL" id="MBB3930933.1"/>
    </source>
</evidence>
<feature type="binding site" evidence="5">
    <location>
        <position position="72"/>
    </location>
    <ligand>
        <name>Mg(2+)</name>
        <dbReference type="ChEBI" id="CHEBI:18420"/>
        <label>1</label>
        <note>catalytic</note>
    </ligand>
</feature>
<evidence type="ECO:0000256" key="3">
    <source>
        <dbReference type="ARBA" id="ARBA00022801"/>
    </source>
</evidence>
<dbReference type="GO" id="GO:0046872">
    <property type="term" value="F:metal ion binding"/>
    <property type="evidence" value="ECO:0007669"/>
    <property type="project" value="UniProtKB-KW"/>
</dbReference>
<dbReference type="GO" id="GO:0008934">
    <property type="term" value="F:inositol monophosphate 1-phosphatase activity"/>
    <property type="evidence" value="ECO:0007669"/>
    <property type="project" value="TreeGrafter"/>
</dbReference>
<gene>
    <name evidence="6" type="ORF">GGR25_001972</name>
</gene>
<feature type="binding site" evidence="5">
    <location>
        <position position="224"/>
    </location>
    <ligand>
        <name>Mg(2+)</name>
        <dbReference type="ChEBI" id="CHEBI:18420"/>
        <label>1</label>
        <note>catalytic</note>
    </ligand>
</feature>
<dbReference type="Proteomes" id="UP000553963">
    <property type="component" value="Unassembled WGS sequence"/>
</dbReference>
<organism evidence="6 7">
    <name type="scientific">Kaistia hirudinis</name>
    <dbReference type="NCBI Taxonomy" id="1293440"/>
    <lineage>
        <taxon>Bacteria</taxon>
        <taxon>Pseudomonadati</taxon>
        <taxon>Pseudomonadota</taxon>
        <taxon>Alphaproteobacteria</taxon>
        <taxon>Hyphomicrobiales</taxon>
        <taxon>Kaistiaceae</taxon>
        <taxon>Kaistia</taxon>
    </lineage>
</organism>
<comment type="cofactor">
    <cofactor evidence="5">
        <name>Mg(2+)</name>
        <dbReference type="ChEBI" id="CHEBI:18420"/>
    </cofactor>
</comment>
<evidence type="ECO:0000313" key="7">
    <source>
        <dbReference type="Proteomes" id="UP000553963"/>
    </source>
</evidence>
<keyword evidence="7" id="KW-1185">Reference proteome</keyword>
<dbReference type="PANTHER" id="PTHR20854:SF4">
    <property type="entry name" value="INOSITOL-1-MONOPHOSPHATASE-RELATED"/>
    <property type="match status" value="1"/>
</dbReference>
<evidence type="ECO:0000256" key="5">
    <source>
        <dbReference type="PIRSR" id="PIRSR600760-2"/>
    </source>
</evidence>
<comment type="similarity">
    <text evidence="1">Belongs to the inositol monophosphatase superfamily.</text>
</comment>
<protein>
    <submittedName>
        <fullName evidence="6">Fructose-1,6-bisphosphatase/inositol monophosphatase family enzyme</fullName>
    </submittedName>
</protein>
<dbReference type="Pfam" id="PF00459">
    <property type="entry name" value="Inositol_P"/>
    <property type="match status" value="1"/>
</dbReference>
<accession>A0A840ANU5</accession>
<dbReference type="InterPro" id="IPR000760">
    <property type="entry name" value="Inositol_monophosphatase-like"/>
</dbReference>
<dbReference type="GO" id="GO:0007165">
    <property type="term" value="P:signal transduction"/>
    <property type="evidence" value="ECO:0007669"/>
    <property type="project" value="TreeGrafter"/>
</dbReference>
<evidence type="ECO:0000256" key="4">
    <source>
        <dbReference type="ARBA" id="ARBA00022842"/>
    </source>
</evidence>
<proteinExistence type="inferred from homology"/>
<evidence type="ECO:0000256" key="2">
    <source>
        <dbReference type="ARBA" id="ARBA00022723"/>
    </source>
</evidence>
<dbReference type="PROSITE" id="PS00629">
    <property type="entry name" value="IMP_1"/>
    <property type="match status" value="1"/>
</dbReference>
<reference evidence="6 7" key="1">
    <citation type="submission" date="2020-08" db="EMBL/GenBank/DDBJ databases">
        <title>Genomic Encyclopedia of Type Strains, Phase IV (KMG-IV): sequencing the most valuable type-strain genomes for metagenomic binning, comparative biology and taxonomic classification.</title>
        <authorList>
            <person name="Goeker M."/>
        </authorList>
    </citation>
    <scope>NUCLEOTIDE SEQUENCE [LARGE SCALE GENOMIC DNA]</scope>
    <source>
        <strain evidence="6 7">DSM 25966</strain>
    </source>
</reference>
<dbReference type="AlphaFoldDB" id="A0A840ANU5"/>
<dbReference type="SUPFAM" id="SSF56655">
    <property type="entry name" value="Carbohydrate phosphatase"/>
    <property type="match status" value="1"/>
</dbReference>
<evidence type="ECO:0000256" key="1">
    <source>
        <dbReference type="ARBA" id="ARBA00009759"/>
    </source>
</evidence>
<feature type="binding site" evidence="5">
    <location>
        <position position="98"/>
    </location>
    <ligand>
        <name>Mg(2+)</name>
        <dbReference type="ChEBI" id="CHEBI:18420"/>
        <label>1</label>
        <note>catalytic</note>
    </ligand>
</feature>
<dbReference type="CDD" id="cd01517">
    <property type="entry name" value="PAP_phosphatase"/>
    <property type="match status" value="1"/>
</dbReference>
<sequence>MRFSVRDADTVAEILREAAATEIMPRFHHLGAGAIREKTSAEDLVTDADVAAEKVIAAALVKAFPGSIVIGEESVSARPALLDELDGADLAFVVDPVDGTKNFASGLPLFGVMAAVVARGEIVGGIILDPVAGDWSIAVRGEGAFTVGKDGTRVPLEVAPPKPAAKMSGTASWSTLPEPLRSQLCANLANTRSAANYRCAAQEYRMMASGNSHFAVYSKINVWDHAAGWLIHREAGGYSARFDGTPYLAAHRDGGLLFAPTEESWHDLHKALFVGTQYAG</sequence>
<dbReference type="EMBL" id="JACIDS010000002">
    <property type="protein sequence ID" value="MBB3930933.1"/>
    <property type="molecule type" value="Genomic_DNA"/>
</dbReference>
<dbReference type="RefSeq" id="WP_183398539.1">
    <property type="nucleotide sequence ID" value="NZ_JACIDS010000002.1"/>
</dbReference>
<dbReference type="Gene3D" id="3.40.190.80">
    <property type="match status" value="1"/>
</dbReference>
<dbReference type="PRINTS" id="PR00377">
    <property type="entry name" value="IMPHPHTASES"/>
</dbReference>
<keyword evidence="4 5" id="KW-0460">Magnesium</keyword>
<keyword evidence="3" id="KW-0378">Hydrolase</keyword>